<gene>
    <name evidence="1" type="ORF">TPAR_06241</name>
</gene>
<reference evidence="1 2" key="1">
    <citation type="submission" date="2018-01" db="EMBL/GenBank/DDBJ databases">
        <title>Harnessing the power of phylogenomics to disentangle the directionality and signatures of interkingdom host jumping in the parasitic fungal genus Tolypocladium.</title>
        <authorList>
            <person name="Quandt C.A."/>
            <person name="Patterson W."/>
            <person name="Spatafora J.W."/>
        </authorList>
    </citation>
    <scope>NUCLEOTIDE SEQUENCE [LARGE SCALE GENOMIC DNA]</scope>
    <source>
        <strain evidence="1 2">NRBC 100945</strain>
    </source>
</reference>
<dbReference type="Proteomes" id="UP000237481">
    <property type="component" value="Unassembled WGS sequence"/>
</dbReference>
<dbReference type="OrthoDB" id="5346581at2759"/>
<dbReference type="EMBL" id="PKSG01000679">
    <property type="protein sequence ID" value="POR33534.1"/>
    <property type="molecule type" value="Genomic_DNA"/>
</dbReference>
<dbReference type="AlphaFoldDB" id="A0A2S4KTN2"/>
<proteinExistence type="predicted"/>
<evidence type="ECO:0000313" key="2">
    <source>
        <dbReference type="Proteomes" id="UP000237481"/>
    </source>
</evidence>
<sequence length="343" mass="38606">MSESSPSNVPPKAIVRQSVAGPHLDGFAQAMHNILSTKIAEETFAQLLDGLPLADVAQDSANAELPYSHPLFDVHEELCPGVLEKTRQYRHQLDATSLQLDAALIADYRAASPGSRAFNTRLVEMAAVAVHEMAVQLFNNGPMFHSDDGIASWVPPKDDDLTVWWEFFPDGAWPTLFRHGWYVDHDQYPNGVADMAGYWAEARIFGGVVLFDRRSPITCPDAEPDSVWIHPDRAGGTYRLVQLLDGQKQALLALLTLPCPNLALLPILVDKRNTVREDPEEPIDEIGIYRDKWDRKPLAPDAVDSRRARRCVWDQTDYPTRADFDRACWRGRESESELYRSMQ</sequence>
<comment type="caution">
    <text evidence="1">The sequence shown here is derived from an EMBL/GenBank/DDBJ whole genome shotgun (WGS) entry which is preliminary data.</text>
</comment>
<name>A0A2S4KTN2_9HYPO</name>
<keyword evidence="2" id="KW-1185">Reference proteome</keyword>
<accession>A0A2S4KTN2</accession>
<protein>
    <submittedName>
        <fullName evidence="1">Uncharacterized protein</fullName>
    </submittedName>
</protein>
<evidence type="ECO:0000313" key="1">
    <source>
        <dbReference type="EMBL" id="POR33534.1"/>
    </source>
</evidence>
<organism evidence="1 2">
    <name type="scientific">Tolypocladium paradoxum</name>
    <dbReference type="NCBI Taxonomy" id="94208"/>
    <lineage>
        <taxon>Eukaryota</taxon>
        <taxon>Fungi</taxon>
        <taxon>Dikarya</taxon>
        <taxon>Ascomycota</taxon>
        <taxon>Pezizomycotina</taxon>
        <taxon>Sordariomycetes</taxon>
        <taxon>Hypocreomycetidae</taxon>
        <taxon>Hypocreales</taxon>
        <taxon>Ophiocordycipitaceae</taxon>
        <taxon>Tolypocladium</taxon>
    </lineage>
</organism>